<evidence type="ECO:0000256" key="3">
    <source>
        <dbReference type="ARBA" id="ARBA00022692"/>
    </source>
</evidence>
<keyword evidence="5 6" id="KW-0472">Membrane</keyword>
<keyword evidence="3 6" id="KW-0812">Transmembrane</keyword>
<gene>
    <name evidence="7" type="ORF">F8388_023759</name>
</gene>
<reference evidence="7 8" key="1">
    <citation type="journal article" date="2020" name="bioRxiv">
        <title>Sequence and annotation of 42 cannabis genomes reveals extensive copy number variation in cannabinoid synthesis and pathogen resistance genes.</title>
        <authorList>
            <person name="Mckernan K.J."/>
            <person name="Helbert Y."/>
            <person name="Kane L.T."/>
            <person name="Ebling H."/>
            <person name="Zhang L."/>
            <person name="Liu B."/>
            <person name="Eaton Z."/>
            <person name="Mclaughlin S."/>
            <person name="Kingan S."/>
            <person name="Baybayan P."/>
            <person name="Concepcion G."/>
            <person name="Jordan M."/>
            <person name="Riva A."/>
            <person name="Barbazuk W."/>
            <person name="Harkins T."/>
        </authorList>
    </citation>
    <scope>NUCLEOTIDE SEQUENCE [LARGE SCALE GENOMIC DNA]</scope>
    <source>
        <strain evidence="8">cv. Jamaican Lion 4</strain>
        <tissue evidence="7">Leaf</tissue>
    </source>
</reference>
<keyword evidence="2" id="KW-0813">Transport</keyword>
<dbReference type="EMBL" id="JAATIP010000068">
    <property type="protein sequence ID" value="KAF4379742.1"/>
    <property type="molecule type" value="Genomic_DNA"/>
</dbReference>
<evidence type="ECO:0000313" key="8">
    <source>
        <dbReference type="Proteomes" id="UP000525078"/>
    </source>
</evidence>
<evidence type="ECO:0000256" key="6">
    <source>
        <dbReference type="SAM" id="Phobius"/>
    </source>
</evidence>
<evidence type="ECO:0000256" key="5">
    <source>
        <dbReference type="ARBA" id="ARBA00023136"/>
    </source>
</evidence>
<comment type="subcellular location">
    <subcellularLocation>
        <location evidence="1">Membrane</location>
        <topology evidence="1">Multi-pass membrane protein</topology>
    </subcellularLocation>
</comment>
<accession>A0A7J6GA86</accession>
<dbReference type="AlphaFoldDB" id="A0A7J6GA86"/>
<keyword evidence="4 6" id="KW-1133">Transmembrane helix</keyword>
<comment type="caution">
    <text evidence="7">The sequence shown here is derived from an EMBL/GenBank/DDBJ whole genome shotgun (WGS) entry which is preliminary data.</text>
</comment>
<protein>
    <submittedName>
        <fullName evidence="7">Uncharacterized protein</fullName>
    </submittedName>
</protein>
<evidence type="ECO:0000256" key="1">
    <source>
        <dbReference type="ARBA" id="ARBA00004141"/>
    </source>
</evidence>
<dbReference type="Proteomes" id="UP000525078">
    <property type="component" value="Unassembled WGS sequence"/>
</dbReference>
<dbReference type="Pfam" id="PF03092">
    <property type="entry name" value="BT1"/>
    <property type="match status" value="1"/>
</dbReference>
<sequence length="121" mass="13553">MECSIGTQTPKMVQDSPRRMLVSYSPSVRSGISGSCTLPNVLKDYPFRDLLFWTQLLYGFSGMLDLVLVLRLNLKFGIPDYFFVVIDESLSQMIGRLNGCLFLCSAQSFVLRVLKAPSSLC</sequence>
<dbReference type="PANTHER" id="PTHR31585:SF6">
    <property type="entry name" value="FOLATE-BIOPTERIN TRANSPORTER 2-RELATED"/>
    <property type="match status" value="1"/>
</dbReference>
<dbReference type="GO" id="GO:0016020">
    <property type="term" value="C:membrane"/>
    <property type="evidence" value="ECO:0007669"/>
    <property type="project" value="UniProtKB-SubCell"/>
</dbReference>
<evidence type="ECO:0000313" key="7">
    <source>
        <dbReference type="EMBL" id="KAF4379742.1"/>
    </source>
</evidence>
<proteinExistence type="predicted"/>
<dbReference type="PANTHER" id="PTHR31585">
    <property type="entry name" value="FOLATE-BIOPTERIN TRANSPORTER 1, CHLOROPLASTIC"/>
    <property type="match status" value="1"/>
</dbReference>
<organism evidence="7 8">
    <name type="scientific">Cannabis sativa</name>
    <name type="common">Hemp</name>
    <name type="synonym">Marijuana</name>
    <dbReference type="NCBI Taxonomy" id="3483"/>
    <lineage>
        <taxon>Eukaryota</taxon>
        <taxon>Viridiplantae</taxon>
        <taxon>Streptophyta</taxon>
        <taxon>Embryophyta</taxon>
        <taxon>Tracheophyta</taxon>
        <taxon>Spermatophyta</taxon>
        <taxon>Magnoliopsida</taxon>
        <taxon>eudicotyledons</taxon>
        <taxon>Gunneridae</taxon>
        <taxon>Pentapetalae</taxon>
        <taxon>rosids</taxon>
        <taxon>fabids</taxon>
        <taxon>Rosales</taxon>
        <taxon>Cannabaceae</taxon>
        <taxon>Cannabis</taxon>
    </lineage>
</organism>
<feature type="transmembrane region" description="Helical" evidence="6">
    <location>
        <begin position="50"/>
        <end position="70"/>
    </location>
</feature>
<evidence type="ECO:0000256" key="4">
    <source>
        <dbReference type="ARBA" id="ARBA00022989"/>
    </source>
</evidence>
<dbReference type="InterPro" id="IPR039309">
    <property type="entry name" value="BT1"/>
</dbReference>
<evidence type="ECO:0000256" key="2">
    <source>
        <dbReference type="ARBA" id="ARBA00022448"/>
    </source>
</evidence>
<name>A0A7J6GA86_CANSA</name>